<protein>
    <submittedName>
        <fullName evidence="2">Amidohydrolase</fullName>
    </submittedName>
</protein>
<proteinExistence type="predicted"/>
<comment type="caution">
    <text evidence="2">The sequence shown here is derived from an EMBL/GenBank/DDBJ whole genome shotgun (WGS) entry which is preliminary data.</text>
</comment>
<dbReference type="Pfam" id="PF07969">
    <property type="entry name" value="Amidohydro_3"/>
    <property type="match status" value="1"/>
</dbReference>
<dbReference type="SUPFAM" id="SSF51556">
    <property type="entry name" value="Metallo-dependent hydrolases"/>
    <property type="match status" value="1"/>
</dbReference>
<dbReference type="InterPro" id="IPR013108">
    <property type="entry name" value="Amidohydro_3"/>
</dbReference>
<dbReference type="Gene3D" id="2.30.40.10">
    <property type="entry name" value="Urease, subunit C, domain 1"/>
    <property type="match status" value="1"/>
</dbReference>
<dbReference type="Gene3D" id="3.20.20.140">
    <property type="entry name" value="Metal-dependent hydrolases"/>
    <property type="match status" value="1"/>
</dbReference>
<dbReference type="OrthoDB" id="3173428at2"/>
<feature type="domain" description="Amidohydrolase 3" evidence="1">
    <location>
        <begin position="55"/>
        <end position="550"/>
    </location>
</feature>
<sequence>MVSMAAQADLVLHGGTVLTVDDDFTTAPAIALAGDRILAVGGDDECRALAGPGARVVDLGGRTVLPGINDAHLHLAMFGLSGPPYSVEMGGFRTLAELRDALAAGPPGPAGSAWLVGEGWREANIPEFDGAPGPHRDLIDPVTGDRPAILHHASRHSVLVNTTALRLAGITRDTPDPEGGQIVRDAAGEPTGLLLESAKGLVTAHVPEHTADERRDAIAAAMRTLNSLGITSVTDPIVWPELLRDYTALRVADRMTVRVNALLHWDWPSPSSSADRLATALAHMGAATGLGDEWLRVGGCKLFADGVPTQCTAWVYEAYPAGGHGHLVTPGADDEARYDELMRQIELVHRHRLQAQVHVCGDRAADAAADGMIRAQAADPWPMARHALIHGTLLDEKLYARLAEHDIGVITSSLMKTHSGASMTRSIGADRWSRAFPAGALLAAGVLVADSSDAPVTFPDWRRGIATFVGAGPRPYAEVPGDLRLTREQAIRLWTAAGAYLEHAEHRKGTLAPGLLADLVVIDEDVMSVADEDLAGLTPALTLAGGRPVYESGTLPALA</sequence>
<dbReference type="CDD" id="cd01300">
    <property type="entry name" value="YtcJ_like"/>
    <property type="match status" value="1"/>
</dbReference>
<keyword evidence="2" id="KW-0378">Hydrolase</keyword>
<organism evidence="2 3">
    <name type="scientific">Spongiactinospora rosea</name>
    <dbReference type="NCBI Taxonomy" id="2248750"/>
    <lineage>
        <taxon>Bacteria</taxon>
        <taxon>Bacillati</taxon>
        <taxon>Actinomycetota</taxon>
        <taxon>Actinomycetes</taxon>
        <taxon>Streptosporangiales</taxon>
        <taxon>Streptosporangiaceae</taxon>
        <taxon>Spongiactinospora</taxon>
    </lineage>
</organism>
<dbReference type="Gene3D" id="3.10.310.70">
    <property type="match status" value="1"/>
</dbReference>
<dbReference type="PANTHER" id="PTHR22642:SF2">
    <property type="entry name" value="PROTEIN LONG AFTER FAR-RED 3"/>
    <property type="match status" value="1"/>
</dbReference>
<evidence type="ECO:0000259" key="1">
    <source>
        <dbReference type="Pfam" id="PF07969"/>
    </source>
</evidence>
<dbReference type="EMBL" id="QMEY01000008">
    <property type="protein sequence ID" value="RBQ18409.1"/>
    <property type="molecule type" value="Genomic_DNA"/>
</dbReference>
<dbReference type="AlphaFoldDB" id="A0A366LYG9"/>
<dbReference type="Proteomes" id="UP000253303">
    <property type="component" value="Unassembled WGS sequence"/>
</dbReference>
<keyword evidence="3" id="KW-1185">Reference proteome</keyword>
<dbReference type="InterPro" id="IPR033932">
    <property type="entry name" value="YtcJ-like"/>
</dbReference>
<evidence type="ECO:0000313" key="3">
    <source>
        <dbReference type="Proteomes" id="UP000253303"/>
    </source>
</evidence>
<dbReference type="SUPFAM" id="SSF51338">
    <property type="entry name" value="Composite domain of metallo-dependent hydrolases"/>
    <property type="match status" value="1"/>
</dbReference>
<gene>
    <name evidence="2" type="ORF">DP939_20435</name>
</gene>
<dbReference type="GO" id="GO:0016810">
    <property type="term" value="F:hydrolase activity, acting on carbon-nitrogen (but not peptide) bonds"/>
    <property type="evidence" value="ECO:0007669"/>
    <property type="project" value="InterPro"/>
</dbReference>
<reference evidence="2 3" key="1">
    <citation type="submission" date="2018-06" db="EMBL/GenBank/DDBJ databases">
        <title>Sphaerisporangium craniellae sp. nov., isolated from a marine sponge in the South China Sea.</title>
        <authorList>
            <person name="Li L."/>
        </authorList>
    </citation>
    <scope>NUCLEOTIDE SEQUENCE [LARGE SCALE GENOMIC DNA]</scope>
    <source>
        <strain evidence="2 3">LHW63015</strain>
    </source>
</reference>
<dbReference type="InterPro" id="IPR032466">
    <property type="entry name" value="Metal_Hydrolase"/>
</dbReference>
<dbReference type="PANTHER" id="PTHR22642">
    <property type="entry name" value="IMIDAZOLONEPROPIONASE"/>
    <property type="match status" value="1"/>
</dbReference>
<name>A0A366LYG9_9ACTN</name>
<dbReference type="InterPro" id="IPR011059">
    <property type="entry name" value="Metal-dep_hydrolase_composite"/>
</dbReference>
<accession>A0A366LYG9</accession>
<evidence type="ECO:0000313" key="2">
    <source>
        <dbReference type="EMBL" id="RBQ18409.1"/>
    </source>
</evidence>